<dbReference type="Pfam" id="PF00933">
    <property type="entry name" value="Glyco_hydro_3"/>
    <property type="match status" value="1"/>
</dbReference>
<dbReference type="SUPFAM" id="SSF51445">
    <property type="entry name" value="(Trans)glycosidases"/>
    <property type="match status" value="1"/>
</dbReference>
<feature type="signal peptide" evidence="4">
    <location>
        <begin position="1"/>
        <end position="21"/>
    </location>
</feature>
<dbReference type="GO" id="GO:0009254">
    <property type="term" value="P:peptidoglycan turnover"/>
    <property type="evidence" value="ECO:0007669"/>
    <property type="project" value="TreeGrafter"/>
</dbReference>
<keyword evidence="7" id="KW-1185">Reference proteome</keyword>
<dbReference type="AlphaFoldDB" id="A0A9W6SPQ7"/>
<accession>A0A9W6SPQ7</accession>
<dbReference type="Proteomes" id="UP001165079">
    <property type="component" value="Unassembled WGS sequence"/>
</dbReference>
<gene>
    <name evidence="6" type="ORF">Afil01_45470</name>
</gene>
<dbReference type="GO" id="GO:0004553">
    <property type="term" value="F:hydrolase activity, hydrolyzing O-glycosyl compounds"/>
    <property type="evidence" value="ECO:0007669"/>
    <property type="project" value="InterPro"/>
</dbReference>
<dbReference type="Gene3D" id="3.20.20.300">
    <property type="entry name" value="Glycoside hydrolase, family 3, N-terminal domain"/>
    <property type="match status" value="1"/>
</dbReference>
<protein>
    <submittedName>
        <fullName evidence="6">Beta-N-acetylhexosaminidase</fullName>
    </submittedName>
</protein>
<keyword evidence="4" id="KW-0732">Signal</keyword>
<dbReference type="InterPro" id="IPR036962">
    <property type="entry name" value="Glyco_hydro_3_N_sf"/>
</dbReference>
<evidence type="ECO:0000256" key="4">
    <source>
        <dbReference type="SAM" id="SignalP"/>
    </source>
</evidence>
<dbReference type="InterPro" id="IPR036881">
    <property type="entry name" value="Glyco_hydro_3_C_sf"/>
</dbReference>
<evidence type="ECO:0000256" key="2">
    <source>
        <dbReference type="ARBA" id="ARBA00022801"/>
    </source>
</evidence>
<dbReference type="PANTHER" id="PTHR30480">
    <property type="entry name" value="BETA-HEXOSAMINIDASE-RELATED"/>
    <property type="match status" value="1"/>
</dbReference>
<dbReference type="PROSITE" id="PS51257">
    <property type="entry name" value="PROKAR_LIPOPROTEIN"/>
    <property type="match status" value="1"/>
</dbReference>
<dbReference type="PANTHER" id="PTHR30480:SF16">
    <property type="entry name" value="GLYCOSIDE HYDROLASE FAMILY 3 DOMAIN PROTEIN"/>
    <property type="match status" value="1"/>
</dbReference>
<dbReference type="InterPro" id="IPR017853">
    <property type="entry name" value="GH"/>
</dbReference>
<dbReference type="EMBL" id="BSTX01000003">
    <property type="protein sequence ID" value="GLZ79740.1"/>
    <property type="molecule type" value="Genomic_DNA"/>
</dbReference>
<name>A0A9W6SPQ7_9ACTN</name>
<evidence type="ECO:0000256" key="1">
    <source>
        <dbReference type="ARBA" id="ARBA00005336"/>
    </source>
</evidence>
<evidence type="ECO:0000313" key="6">
    <source>
        <dbReference type="EMBL" id="GLZ79740.1"/>
    </source>
</evidence>
<evidence type="ECO:0000256" key="3">
    <source>
        <dbReference type="ARBA" id="ARBA00023295"/>
    </source>
</evidence>
<organism evidence="6 7">
    <name type="scientific">Actinorhabdospora filicis</name>
    <dbReference type="NCBI Taxonomy" id="1785913"/>
    <lineage>
        <taxon>Bacteria</taxon>
        <taxon>Bacillati</taxon>
        <taxon>Actinomycetota</taxon>
        <taxon>Actinomycetes</taxon>
        <taxon>Micromonosporales</taxon>
        <taxon>Micromonosporaceae</taxon>
        <taxon>Actinorhabdospora</taxon>
    </lineage>
</organism>
<comment type="similarity">
    <text evidence="1">Belongs to the glycosyl hydrolase 3 family.</text>
</comment>
<reference evidence="6" key="1">
    <citation type="submission" date="2023-03" db="EMBL/GenBank/DDBJ databases">
        <title>Actinorhabdospora filicis NBRC 111898.</title>
        <authorList>
            <person name="Ichikawa N."/>
            <person name="Sato H."/>
            <person name="Tonouchi N."/>
        </authorList>
    </citation>
    <scope>NUCLEOTIDE SEQUENCE</scope>
    <source>
        <strain evidence="6">NBRC 111898</strain>
    </source>
</reference>
<dbReference type="RefSeq" id="WP_285664886.1">
    <property type="nucleotide sequence ID" value="NZ_BSTX01000003.1"/>
</dbReference>
<dbReference type="Gene3D" id="3.40.50.1700">
    <property type="entry name" value="Glycoside hydrolase family 3 C-terminal domain"/>
    <property type="match status" value="1"/>
</dbReference>
<feature type="chain" id="PRO_5040723091" evidence="4">
    <location>
        <begin position="22"/>
        <end position="548"/>
    </location>
</feature>
<evidence type="ECO:0000259" key="5">
    <source>
        <dbReference type="Pfam" id="PF00933"/>
    </source>
</evidence>
<dbReference type="GO" id="GO:0005975">
    <property type="term" value="P:carbohydrate metabolic process"/>
    <property type="evidence" value="ECO:0007669"/>
    <property type="project" value="InterPro"/>
</dbReference>
<dbReference type="InterPro" id="IPR050226">
    <property type="entry name" value="NagZ_Beta-hexosaminidase"/>
</dbReference>
<sequence>MLFAKLSRRSLLISSCAAALAACSRKEEPRAPASSSPSPEFDPAAMVSAMTDEELLGLVLMPHAFGHEAEDVTDASKAANRAHAGVDTPAEMVRKYHLSGLILMRFSAEDPTAGTNPTSNLDSPEQIGRLTSGLQKAAGDKLPLIIGIDQEFGAVTRITSGISALPAAMGFGAAADPGLTERAWRGVGGELMRLGINADFAPTADVLANQGNTVIGSRSYGSDPAAVAAQVTAVLAGLSGAGLAGAVKHFPGHGNTDVDSHQGLPELDQPKAQLLEEDLVPFKAAFAAGVPMVMSGHLDVRAIDPGVPASLSKKVLVDLLRGELGFKGVCITDAFQMAPITERYGPREASLQGLLAGNDLILMPENVTEAYAGLKEALKDGRLPRERLVEAATRVVALRQWLKTHANGGAELGSAAPVAAEIAHAAVTQVAGCGQTVSGPVRLTGGADATRERLAKALKERGVAVSASAPTTVQLTGFLDTAADVDPRAEVTVSTDTPYNLANVDSRIRLAAFGTTSFSMDAVADVLTGRAKATGHLPVPVKGVDDGC</sequence>
<comment type="caution">
    <text evidence="6">The sequence shown here is derived from an EMBL/GenBank/DDBJ whole genome shotgun (WGS) entry which is preliminary data.</text>
</comment>
<evidence type="ECO:0000313" key="7">
    <source>
        <dbReference type="Proteomes" id="UP001165079"/>
    </source>
</evidence>
<feature type="domain" description="Glycoside hydrolase family 3 N-terminal" evidence="5">
    <location>
        <begin position="88"/>
        <end position="397"/>
    </location>
</feature>
<keyword evidence="3" id="KW-0326">Glycosidase</keyword>
<dbReference type="InterPro" id="IPR001764">
    <property type="entry name" value="Glyco_hydro_3_N"/>
</dbReference>
<proteinExistence type="inferred from homology"/>
<keyword evidence="2" id="KW-0378">Hydrolase</keyword>